<organism evidence="1 2">
    <name type="scientific">Shewanella piezotolerans (strain WP3 / JCM 13877)</name>
    <dbReference type="NCBI Taxonomy" id="225849"/>
    <lineage>
        <taxon>Bacteria</taxon>
        <taxon>Pseudomonadati</taxon>
        <taxon>Pseudomonadota</taxon>
        <taxon>Gammaproteobacteria</taxon>
        <taxon>Alteromonadales</taxon>
        <taxon>Shewanellaceae</taxon>
        <taxon>Shewanella</taxon>
    </lineage>
</organism>
<dbReference type="AlphaFoldDB" id="B8CJS4"/>
<dbReference type="STRING" id="225849.swp_1384"/>
<evidence type="ECO:0000313" key="1">
    <source>
        <dbReference type="EMBL" id="ACJ28171.1"/>
    </source>
</evidence>
<keyword evidence="2" id="KW-1185">Reference proteome</keyword>
<dbReference type="Proteomes" id="UP000000753">
    <property type="component" value="Chromosome"/>
</dbReference>
<dbReference type="RefSeq" id="WP_020911549.1">
    <property type="nucleotide sequence ID" value="NC_011566.1"/>
</dbReference>
<reference evidence="1 2" key="1">
    <citation type="journal article" date="2008" name="PLoS ONE">
        <title>Environmental adaptation: genomic analysis of the piezotolerant and psychrotolerant deep-sea iron reducing bacterium Shewanella piezotolerans WP3.</title>
        <authorList>
            <person name="Wang F."/>
            <person name="Wang J."/>
            <person name="Jian H."/>
            <person name="Zhang B."/>
            <person name="Li S."/>
            <person name="Wang F."/>
            <person name="Zeng X."/>
            <person name="Gao L."/>
            <person name="Bartlett D.H."/>
            <person name="Yu J."/>
            <person name="Hu S."/>
            <person name="Xiao X."/>
        </authorList>
    </citation>
    <scope>NUCLEOTIDE SEQUENCE [LARGE SCALE GENOMIC DNA]</scope>
    <source>
        <strain evidence="2">WP3 / JCM 13877</strain>
    </source>
</reference>
<dbReference type="EMBL" id="CP000472">
    <property type="protein sequence ID" value="ACJ28171.1"/>
    <property type="molecule type" value="Genomic_DNA"/>
</dbReference>
<gene>
    <name evidence="1" type="ordered locus">swp_1384</name>
</gene>
<name>B8CJS4_SHEPW</name>
<proteinExistence type="predicted"/>
<accession>B8CJS4</accession>
<evidence type="ECO:0000313" key="2">
    <source>
        <dbReference type="Proteomes" id="UP000000753"/>
    </source>
</evidence>
<dbReference type="KEGG" id="swp:swp_1384"/>
<sequence>MAEPGDDTLVFDRGDFGNNVDGSMDSNSFSYDGGDGFDVLQVSGDSNEIIDMTGAGIQNMEAFIVEDGVTDIQLMLSLDKIYQQSDGDGIVGNDNDDPFENNFLVVGSENLDLSGGNWTQSDNTLSSQDMDDELRQKYEAEGVDIDELQGFIFSSDEGDVVIWSDIDIGDISLNDEALG</sequence>
<dbReference type="HOGENOM" id="CLU_1502477_0_0_6"/>
<protein>
    <submittedName>
        <fullName evidence="1">Uncharacterized protein</fullName>
    </submittedName>
</protein>